<dbReference type="SUPFAM" id="SSF52540">
    <property type="entry name" value="P-loop containing nucleoside triphosphate hydrolases"/>
    <property type="match status" value="1"/>
</dbReference>
<dbReference type="InterPro" id="IPR027417">
    <property type="entry name" value="P-loop_NTPase"/>
</dbReference>
<proteinExistence type="predicted"/>
<accession>A0A0D2HIC6</accession>
<dbReference type="SUPFAM" id="SSF48452">
    <property type="entry name" value="TPR-like"/>
    <property type="match status" value="2"/>
</dbReference>
<dbReference type="EMBL" id="KN846988">
    <property type="protein sequence ID" value="KIW92993.1"/>
    <property type="molecule type" value="Genomic_DNA"/>
</dbReference>
<protein>
    <recommendedName>
        <fullName evidence="6">NACHT domain-containing protein</fullName>
    </recommendedName>
</protein>
<reference evidence="4" key="1">
    <citation type="submission" date="2015-01" db="EMBL/GenBank/DDBJ databases">
        <title>The Genome Sequence of Cladophialophora bantiana CBS 173.52.</title>
        <authorList>
            <consortium name="The Broad Institute Genomics Platform"/>
            <person name="Cuomo C."/>
            <person name="de Hoog S."/>
            <person name="Gorbushina A."/>
            <person name="Stielow B."/>
            <person name="Teixiera M."/>
            <person name="Abouelleil A."/>
            <person name="Chapman S.B."/>
            <person name="Priest M."/>
            <person name="Young S.K."/>
            <person name="Wortman J."/>
            <person name="Nusbaum C."/>
            <person name="Birren B."/>
        </authorList>
    </citation>
    <scope>NUCLEOTIDE SEQUENCE [LARGE SCALE GENOMIC DNA]</scope>
    <source>
        <strain evidence="4">CBS 173.52</strain>
    </source>
</reference>
<evidence type="ECO:0000313" key="4">
    <source>
        <dbReference type="EMBL" id="KIW92993.1"/>
    </source>
</evidence>
<dbReference type="Proteomes" id="UP000053789">
    <property type="component" value="Unassembled WGS sequence"/>
</dbReference>
<feature type="domain" description="Nephrocystin 3-like N-terminal" evidence="3">
    <location>
        <begin position="247"/>
        <end position="407"/>
    </location>
</feature>
<evidence type="ECO:0000259" key="2">
    <source>
        <dbReference type="Pfam" id="PF24809"/>
    </source>
</evidence>
<dbReference type="Gene3D" id="1.25.40.10">
    <property type="entry name" value="Tetratricopeptide repeat domain"/>
    <property type="match status" value="2"/>
</dbReference>
<dbReference type="OrthoDB" id="21416at2759"/>
<dbReference type="InterPro" id="IPR011990">
    <property type="entry name" value="TPR-like_helical_dom_sf"/>
</dbReference>
<organism evidence="4 5">
    <name type="scientific">Cladophialophora bantiana (strain ATCC 10958 / CBS 173.52 / CDC B-1940 / NIH 8579)</name>
    <name type="common">Xylohypha bantiana</name>
    <dbReference type="NCBI Taxonomy" id="1442370"/>
    <lineage>
        <taxon>Eukaryota</taxon>
        <taxon>Fungi</taxon>
        <taxon>Dikarya</taxon>
        <taxon>Ascomycota</taxon>
        <taxon>Pezizomycotina</taxon>
        <taxon>Eurotiomycetes</taxon>
        <taxon>Chaetothyriomycetidae</taxon>
        <taxon>Chaetothyriales</taxon>
        <taxon>Herpotrichiellaceae</taxon>
        <taxon>Cladophialophora</taxon>
    </lineage>
</organism>
<dbReference type="Pfam" id="PF24883">
    <property type="entry name" value="NPHP3_N"/>
    <property type="match status" value="1"/>
</dbReference>
<dbReference type="Gene3D" id="3.40.50.300">
    <property type="entry name" value="P-loop containing nucleotide triphosphate hydrolases"/>
    <property type="match status" value="1"/>
</dbReference>
<evidence type="ECO:0000256" key="1">
    <source>
        <dbReference type="ARBA" id="ARBA00022737"/>
    </source>
</evidence>
<name>A0A0D2HIC6_CLAB1</name>
<dbReference type="GeneID" id="27699770"/>
<keyword evidence="5" id="KW-1185">Reference proteome</keyword>
<dbReference type="HOGENOM" id="CLU_008416_0_0_1"/>
<sequence>MEDGGPMPKVVTQAWITAAAIYLRATNDDKKRQRCSTLFDSQLHRPAAILLEEAKVLNTQRYEATPKLQRRLERGLQIINNHAVVGDVFFQNSGQPVSCAWGSFRLLLRLGTGDLDTFQDFARNIIDIDHQIGNAEERLDLFPTNARVFDAAAGLFASILCYLVQAESYLKATKPVRAAKAACGGSVKLNRMIDEMQQNVNWLDREFALAVEIRNRRSELVSLLLDSLSPEIQSELLPLQPVEPTQGTCGWFFKSTEFQSWAATGFDGVLLIEGLPGCGKTFLAEYLCQNPGTELQIRYSFYNSPKSVSFTASVLEKLLKMATSSYQSAKWHDRVIEASLPLAELIVQRRREALRRLPEVLNDIFSRDELPETTIIVDALSNCADDIFDYLESISRSPKVRLVVLSRSDPRFSSPKTIKMDQSKIEDDVRAYAKARIAGSKGLSCVGNQILENVPRICSGTFLPMKLVLDDLEQADSLEDQNDILAHAPTSLVAIYEKHWSSEEPDDARSRDRRREIFSLLVRARKHLSVDDISTFIAVDVSTNEVQLARKLNDPLKTIEKLCRPFVSFTKRKVEITNPSIKDFVKQRAVKDPDAYLAEKCLSVLGQEAFASVPYAAALLRKHLLPQGLSTGNTVDRDSVPYEYAALHWWEHVTAVKEPSDFLLSKLYDFITGIPSVTWSEKLADLKPGNEATTINVQIDVRAELSSWVRGLPPVTRPKIPLEDFFVAAHHKIQHELAQDQGDRLLPFLPAIRLGQWYNVGGQSGEDFQKAYDYKKIVVDGFTKVLGKRSPLTLKVRTEWVKDFFSQGRIEEAEMELSEIVRIEKEISGDASETFFKALQLLGTAQYCMTKFVEALTSLRESGTGLLKLFGTNQWVCQVNDLYEGWVLERLGEPGEALKRYESIVEHWIPIAGSTNGLSLMAITSIGSVQRKFQNYQAAKSNLLESWTKRRRQFSLNNNTTVDSGLQLAVTYRESRAYDDALKILKQVEESSVFGTDFERICQAAHIRALVAFDQGEFLRPKNDLCRIIDETIGDKREKNNRECLWIRTTLADALKHHGERDEALMLFSELVKPLEVTLDGRPCTPTLKDEPEPPSQLSIAEKAVRLVKDRDQSGAAELLKKNGLQWVRQKDFWIQQGGPPTDTAWMKPVNFTEFLSCSWVEL</sequence>
<dbReference type="AlphaFoldDB" id="A0A0D2HIC6"/>
<feature type="domain" description="DUF7708" evidence="2">
    <location>
        <begin position="77"/>
        <end position="205"/>
    </location>
</feature>
<dbReference type="PANTHER" id="PTHR10039">
    <property type="entry name" value="AMELOGENIN"/>
    <property type="match status" value="1"/>
</dbReference>
<dbReference type="InterPro" id="IPR056884">
    <property type="entry name" value="NPHP3-like_N"/>
</dbReference>
<evidence type="ECO:0000259" key="3">
    <source>
        <dbReference type="Pfam" id="PF24883"/>
    </source>
</evidence>
<evidence type="ECO:0000313" key="5">
    <source>
        <dbReference type="Proteomes" id="UP000053789"/>
    </source>
</evidence>
<dbReference type="InterPro" id="IPR056125">
    <property type="entry name" value="DUF7708"/>
</dbReference>
<dbReference type="Pfam" id="PF24809">
    <property type="entry name" value="DUF7708"/>
    <property type="match status" value="1"/>
</dbReference>
<keyword evidence="1" id="KW-0677">Repeat</keyword>
<evidence type="ECO:0008006" key="6">
    <source>
        <dbReference type="Google" id="ProtNLM"/>
    </source>
</evidence>
<gene>
    <name evidence="4" type="ORF">Z519_06842</name>
</gene>
<dbReference type="RefSeq" id="XP_016619662.1">
    <property type="nucleotide sequence ID" value="XM_016764580.1"/>
</dbReference>
<dbReference type="PANTHER" id="PTHR10039:SF14">
    <property type="entry name" value="NACHT DOMAIN-CONTAINING PROTEIN"/>
    <property type="match status" value="1"/>
</dbReference>